<dbReference type="AlphaFoldDB" id="A0A251TK62"/>
<keyword evidence="3" id="KW-1185">Reference proteome</keyword>
<dbReference type="Gramene" id="mRNA:HanXRQr2_Chr04g0161161">
    <property type="protein sequence ID" value="CDS:HanXRQr2_Chr04g0161161.1"/>
    <property type="gene ID" value="HanXRQr2_Chr04g0161161"/>
</dbReference>
<evidence type="ECO:0000313" key="3">
    <source>
        <dbReference type="Proteomes" id="UP000215914"/>
    </source>
</evidence>
<evidence type="ECO:0000313" key="1">
    <source>
        <dbReference type="EMBL" id="KAF5809760.1"/>
    </source>
</evidence>
<dbReference type="EMBL" id="MNCJ02000319">
    <property type="protein sequence ID" value="KAF5809760.1"/>
    <property type="molecule type" value="Genomic_DNA"/>
</dbReference>
<organism evidence="2 3">
    <name type="scientific">Helianthus annuus</name>
    <name type="common">Common sunflower</name>
    <dbReference type="NCBI Taxonomy" id="4232"/>
    <lineage>
        <taxon>Eukaryota</taxon>
        <taxon>Viridiplantae</taxon>
        <taxon>Streptophyta</taxon>
        <taxon>Embryophyta</taxon>
        <taxon>Tracheophyta</taxon>
        <taxon>Spermatophyta</taxon>
        <taxon>Magnoliopsida</taxon>
        <taxon>eudicotyledons</taxon>
        <taxon>Gunneridae</taxon>
        <taxon>Pentapetalae</taxon>
        <taxon>asterids</taxon>
        <taxon>campanulids</taxon>
        <taxon>Asterales</taxon>
        <taxon>Asteraceae</taxon>
        <taxon>Asteroideae</taxon>
        <taxon>Heliantheae alliance</taxon>
        <taxon>Heliantheae</taxon>
        <taxon>Helianthus</taxon>
    </lineage>
</organism>
<reference evidence="1 3" key="1">
    <citation type="journal article" date="2017" name="Nature">
        <title>The sunflower genome provides insights into oil metabolism, flowering and Asterid evolution.</title>
        <authorList>
            <person name="Badouin H."/>
            <person name="Gouzy J."/>
            <person name="Grassa C.J."/>
            <person name="Murat F."/>
            <person name="Staton S.E."/>
            <person name="Cottret L."/>
            <person name="Lelandais-Briere C."/>
            <person name="Owens G.L."/>
            <person name="Carrere S."/>
            <person name="Mayjonade B."/>
            <person name="Legrand L."/>
            <person name="Gill N."/>
            <person name="Kane N.C."/>
            <person name="Bowers J.E."/>
            <person name="Hubner S."/>
            <person name="Bellec A."/>
            <person name="Berard A."/>
            <person name="Berges H."/>
            <person name="Blanchet N."/>
            <person name="Boniface M.C."/>
            <person name="Brunel D."/>
            <person name="Catrice O."/>
            <person name="Chaidir N."/>
            <person name="Claudel C."/>
            <person name="Donnadieu C."/>
            <person name="Faraut T."/>
            <person name="Fievet G."/>
            <person name="Helmstetter N."/>
            <person name="King M."/>
            <person name="Knapp S.J."/>
            <person name="Lai Z."/>
            <person name="Le Paslier M.C."/>
            <person name="Lippi Y."/>
            <person name="Lorenzon L."/>
            <person name="Mandel J.R."/>
            <person name="Marage G."/>
            <person name="Marchand G."/>
            <person name="Marquand E."/>
            <person name="Bret-Mestries E."/>
            <person name="Morien E."/>
            <person name="Nambeesan S."/>
            <person name="Nguyen T."/>
            <person name="Pegot-Espagnet P."/>
            <person name="Pouilly N."/>
            <person name="Raftis F."/>
            <person name="Sallet E."/>
            <person name="Schiex T."/>
            <person name="Thomas J."/>
            <person name="Vandecasteele C."/>
            <person name="Vares D."/>
            <person name="Vear F."/>
            <person name="Vautrin S."/>
            <person name="Crespi M."/>
            <person name="Mangin B."/>
            <person name="Burke J.M."/>
            <person name="Salse J."/>
            <person name="Munos S."/>
            <person name="Vincourt P."/>
            <person name="Rieseberg L.H."/>
            <person name="Langlade N.B."/>
        </authorList>
    </citation>
    <scope>NUCLEOTIDE SEQUENCE [LARGE SCALE GENOMIC DNA]</scope>
    <source>
        <strain evidence="3">cv. SF193</strain>
        <tissue evidence="1">Leaves</tissue>
    </source>
</reference>
<dbReference type="InParanoid" id="A0A251TK62"/>
<evidence type="ECO:0000313" key="2">
    <source>
        <dbReference type="EMBL" id="OTG11274.1"/>
    </source>
</evidence>
<dbReference type="EMBL" id="CM007899">
    <property type="protein sequence ID" value="OTG11274.1"/>
    <property type="molecule type" value="Genomic_DNA"/>
</dbReference>
<accession>A0A251TK62</accession>
<name>A0A251TK62_HELAN</name>
<protein>
    <submittedName>
        <fullName evidence="2">Uncharacterized protein</fullName>
    </submittedName>
</protein>
<reference evidence="2" key="2">
    <citation type="submission" date="2017-02" db="EMBL/GenBank/DDBJ databases">
        <title>Sunflower complete genome.</title>
        <authorList>
            <person name="Langlade N."/>
            <person name="Munos S."/>
        </authorList>
    </citation>
    <scope>NUCLEOTIDE SEQUENCE [LARGE SCALE GENOMIC DNA]</scope>
    <source>
        <tissue evidence="2">Leaves</tissue>
    </source>
</reference>
<gene>
    <name evidence="2" type="ORF">HannXRQ_Chr10g0296921</name>
    <name evidence="1" type="ORF">HanXRQr2_Chr04g0161161</name>
</gene>
<reference evidence="1" key="3">
    <citation type="submission" date="2020-06" db="EMBL/GenBank/DDBJ databases">
        <title>Helianthus annuus Genome sequencing and assembly Release 2.</title>
        <authorList>
            <person name="Gouzy J."/>
            <person name="Langlade N."/>
            <person name="Munos S."/>
        </authorList>
    </citation>
    <scope>NUCLEOTIDE SEQUENCE</scope>
    <source>
        <tissue evidence="1">Leaves</tissue>
    </source>
</reference>
<proteinExistence type="predicted"/>
<sequence length="52" mass="5767">MFLLTRLPQMATICICPTPMSLSKHWSCFKEISSRPSSPVRCEGAKPNSAIN</sequence>
<dbReference type="Proteomes" id="UP000215914">
    <property type="component" value="Chromosome 10"/>
</dbReference>